<dbReference type="Gene3D" id="1.10.357.20">
    <property type="entry name" value="SLC41 divalent cation transporters, integral membrane domain"/>
    <property type="match status" value="1"/>
</dbReference>
<comment type="similarity">
    <text evidence="2 9">Belongs to the SLC41A transporter family.</text>
</comment>
<dbReference type="InterPro" id="IPR046342">
    <property type="entry name" value="CBS_dom_sf"/>
</dbReference>
<name>A0A1H5ECU8_9MICO</name>
<keyword evidence="12" id="KW-1185">Reference proteome</keyword>
<dbReference type="SUPFAM" id="SSF161093">
    <property type="entry name" value="MgtE membrane domain-like"/>
    <property type="match status" value="1"/>
</dbReference>
<feature type="transmembrane region" description="Helical" evidence="9">
    <location>
        <begin position="349"/>
        <end position="369"/>
    </location>
</feature>
<dbReference type="NCBIfam" id="TIGR00400">
    <property type="entry name" value="mgtE"/>
    <property type="match status" value="1"/>
</dbReference>
<keyword evidence="3 9" id="KW-0813">Transport</keyword>
<evidence type="ECO:0000256" key="6">
    <source>
        <dbReference type="ARBA" id="ARBA00022989"/>
    </source>
</evidence>
<dbReference type="AlphaFoldDB" id="A0A1H5ECU8"/>
<keyword evidence="7 9" id="KW-0472">Membrane</keyword>
<evidence type="ECO:0000256" key="5">
    <source>
        <dbReference type="ARBA" id="ARBA00022842"/>
    </source>
</evidence>
<keyword evidence="9" id="KW-0479">Metal-binding</keyword>
<dbReference type="InterPro" id="IPR036739">
    <property type="entry name" value="SLC41_membr_dom_sf"/>
</dbReference>
<dbReference type="SMART" id="SM00116">
    <property type="entry name" value="CBS"/>
    <property type="match status" value="2"/>
</dbReference>
<evidence type="ECO:0000313" key="11">
    <source>
        <dbReference type="EMBL" id="SED88886.1"/>
    </source>
</evidence>
<evidence type="ECO:0000259" key="10">
    <source>
        <dbReference type="PROSITE" id="PS51371"/>
    </source>
</evidence>
<dbReference type="Pfam" id="PF03448">
    <property type="entry name" value="MgtE_N"/>
    <property type="match status" value="1"/>
</dbReference>
<evidence type="ECO:0000256" key="2">
    <source>
        <dbReference type="ARBA" id="ARBA00009749"/>
    </source>
</evidence>
<gene>
    <name evidence="11" type="ORF">SAMN04488554_0974</name>
</gene>
<dbReference type="SUPFAM" id="SSF54631">
    <property type="entry name" value="CBS-domain pair"/>
    <property type="match status" value="1"/>
</dbReference>
<dbReference type="RefSeq" id="WP_089771932.1">
    <property type="nucleotide sequence ID" value="NZ_FNTX01000001.1"/>
</dbReference>
<dbReference type="InterPro" id="IPR006667">
    <property type="entry name" value="SLC41_membr_dom"/>
</dbReference>
<keyword evidence="8" id="KW-0129">CBS domain</keyword>
<feature type="transmembrane region" description="Helical" evidence="9">
    <location>
        <begin position="375"/>
        <end position="401"/>
    </location>
</feature>
<sequence>MSEAHPSADGLQSRRRRLEGLGTAELVELFGRLDSAERAVQFRLLQKDRAVAVFEDLDPRVQREVVDSLREEATTELFAALDPDDRAPLLDELPAGVAARLLEDLSPDERAQTMALLGYPEDSAGRRMSPQVLTLDEDTTVASALDRVRHAPESVETIYVLPVTGPRRRVHGVVSLRRLLVSDPEARVADLMVPAATVRATDSSEDAANVVRDGGYVAVPVVDTEDRLLGVLTVDDAMRVLEAADDEDAARVGGTEPLRRPYLSAPVLSVVRSRIVWLFVLILAATLTVGVQSYFEAELDAVVALALFIPLLIGTGGNAGSQAATTIVRSMAVGDVRTADVWRVLGRELLTGALLGFSLAAVGIAPAAWVAGWDIAAVLALTVVGVCSLATTVGACIPLVARRIGIDPAIVSAPFISTFVDTTGLVLYFSIAKLILGI</sequence>
<dbReference type="Pfam" id="PF01769">
    <property type="entry name" value="MgtE"/>
    <property type="match status" value="1"/>
</dbReference>
<evidence type="ECO:0000313" key="12">
    <source>
        <dbReference type="Proteomes" id="UP000199220"/>
    </source>
</evidence>
<keyword evidence="4 9" id="KW-0812">Transmembrane</keyword>
<dbReference type="EMBL" id="FNTX01000001">
    <property type="protein sequence ID" value="SED88886.1"/>
    <property type="molecule type" value="Genomic_DNA"/>
</dbReference>
<dbReference type="PROSITE" id="PS51371">
    <property type="entry name" value="CBS"/>
    <property type="match status" value="2"/>
</dbReference>
<dbReference type="GO" id="GO:0046872">
    <property type="term" value="F:metal ion binding"/>
    <property type="evidence" value="ECO:0007669"/>
    <property type="project" value="UniProtKB-KW"/>
</dbReference>
<protein>
    <recommendedName>
        <fullName evidence="9">Magnesium transporter MgtE</fullName>
    </recommendedName>
</protein>
<dbReference type="GO" id="GO:0005886">
    <property type="term" value="C:plasma membrane"/>
    <property type="evidence" value="ECO:0007669"/>
    <property type="project" value="UniProtKB-SubCell"/>
</dbReference>
<dbReference type="OrthoDB" id="9790355at2"/>
<dbReference type="SMART" id="SM00924">
    <property type="entry name" value="MgtE_N"/>
    <property type="match status" value="1"/>
</dbReference>
<evidence type="ECO:0000256" key="8">
    <source>
        <dbReference type="PROSITE-ProRule" id="PRU00703"/>
    </source>
</evidence>
<feature type="domain" description="CBS" evidence="10">
    <location>
        <begin position="191"/>
        <end position="247"/>
    </location>
</feature>
<evidence type="ECO:0000256" key="4">
    <source>
        <dbReference type="ARBA" id="ARBA00022692"/>
    </source>
</evidence>
<dbReference type="PANTHER" id="PTHR43773:SF1">
    <property type="entry name" value="MAGNESIUM TRANSPORTER MGTE"/>
    <property type="match status" value="1"/>
</dbReference>
<organism evidence="11 12">
    <name type="scientific">Ruania alba</name>
    <dbReference type="NCBI Taxonomy" id="648782"/>
    <lineage>
        <taxon>Bacteria</taxon>
        <taxon>Bacillati</taxon>
        <taxon>Actinomycetota</taxon>
        <taxon>Actinomycetes</taxon>
        <taxon>Micrococcales</taxon>
        <taxon>Ruaniaceae</taxon>
        <taxon>Ruania</taxon>
    </lineage>
</organism>
<dbReference type="SUPFAM" id="SSF158791">
    <property type="entry name" value="MgtE N-terminal domain-like"/>
    <property type="match status" value="1"/>
</dbReference>
<accession>A0A1H5ECU8</accession>
<keyword evidence="5 9" id="KW-0460">Magnesium</keyword>
<dbReference type="Proteomes" id="UP000199220">
    <property type="component" value="Unassembled WGS sequence"/>
</dbReference>
<keyword evidence="9" id="KW-1003">Cell membrane</keyword>
<evidence type="ECO:0000256" key="7">
    <source>
        <dbReference type="ARBA" id="ARBA00023136"/>
    </source>
</evidence>
<comment type="subunit">
    <text evidence="9">Homodimer.</text>
</comment>
<comment type="function">
    <text evidence="9">Acts as a magnesium transporter.</text>
</comment>
<dbReference type="Gene3D" id="1.25.60.10">
    <property type="entry name" value="MgtE N-terminal domain-like"/>
    <property type="match status" value="1"/>
</dbReference>
<dbReference type="GO" id="GO:0015095">
    <property type="term" value="F:magnesium ion transmembrane transporter activity"/>
    <property type="evidence" value="ECO:0007669"/>
    <property type="project" value="UniProtKB-UniRule"/>
</dbReference>
<feature type="transmembrane region" description="Helical" evidence="9">
    <location>
        <begin position="275"/>
        <end position="295"/>
    </location>
</feature>
<dbReference type="Gene3D" id="3.10.580.10">
    <property type="entry name" value="CBS-domain"/>
    <property type="match status" value="1"/>
</dbReference>
<keyword evidence="6 9" id="KW-1133">Transmembrane helix</keyword>
<dbReference type="InterPro" id="IPR006668">
    <property type="entry name" value="Mg_transptr_MgtE_intracell_dom"/>
</dbReference>
<evidence type="ECO:0000256" key="1">
    <source>
        <dbReference type="ARBA" id="ARBA00004141"/>
    </source>
</evidence>
<feature type="transmembrane region" description="Helical" evidence="9">
    <location>
        <begin position="301"/>
        <end position="328"/>
    </location>
</feature>
<dbReference type="STRING" id="648782.SAMN04488554_0974"/>
<feature type="domain" description="CBS" evidence="10">
    <location>
        <begin position="128"/>
        <end position="189"/>
    </location>
</feature>
<proteinExistence type="inferred from homology"/>
<evidence type="ECO:0000256" key="3">
    <source>
        <dbReference type="ARBA" id="ARBA00022448"/>
    </source>
</evidence>
<dbReference type="InterPro" id="IPR038076">
    <property type="entry name" value="MgtE_N_sf"/>
</dbReference>
<dbReference type="CDD" id="cd04606">
    <property type="entry name" value="CBS_pair_Mg_transporter"/>
    <property type="match status" value="1"/>
</dbReference>
<reference evidence="12" key="1">
    <citation type="submission" date="2016-10" db="EMBL/GenBank/DDBJ databases">
        <authorList>
            <person name="Varghese N."/>
            <person name="Submissions S."/>
        </authorList>
    </citation>
    <scope>NUCLEOTIDE SEQUENCE [LARGE SCALE GENOMIC DNA]</scope>
    <source>
        <strain evidence="12">DSM 21368</strain>
    </source>
</reference>
<dbReference type="Pfam" id="PF00571">
    <property type="entry name" value="CBS"/>
    <property type="match status" value="2"/>
</dbReference>
<dbReference type="PANTHER" id="PTHR43773">
    <property type="entry name" value="MAGNESIUM TRANSPORTER MGTE"/>
    <property type="match status" value="1"/>
</dbReference>
<dbReference type="InterPro" id="IPR006669">
    <property type="entry name" value="MgtE_transporter"/>
</dbReference>
<feature type="transmembrane region" description="Helical" evidence="9">
    <location>
        <begin position="413"/>
        <end position="436"/>
    </location>
</feature>
<comment type="subcellular location">
    <subcellularLocation>
        <location evidence="9">Cell membrane</location>
        <topology evidence="9">Multi-pass membrane protein</topology>
    </subcellularLocation>
    <subcellularLocation>
        <location evidence="1">Membrane</location>
        <topology evidence="1">Multi-pass membrane protein</topology>
    </subcellularLocation>
</comment>
<evidence type="ECO:0000256" key="9">
    <source>
        <dbReference type="RuleBase" id="RU362011"/>
    </source>
</evidence>
<dbReference type="InterPro" id="IPR000644">
    <property type="entry name" value="CBS_dom"/>
</dbReference>